<feature type="transmembrane region" description="Helical" evidence="12">
    <location>
        <begin position="186"/>
        <end position="210"/>
    </location>
</feature>
<evidence type="ECO:0000313" key="13">
    <source>
        <dbReference type="EMBL" id="KAG5461481.1"/>
    </source>
</evidence>
<feature type="non-terminal residue" evidence="13">
    <location>
        <position position="1"/>
    </location>
</feature>
<evidence type="ECO:0000256" key="9">
    <source>
        <dbReference type="ARBA" id="ARBA00022989"/>
    </source>
</evidence>
<evidence type="ECO:0000256" key="8">
    <source>
        <dbReference type="ARBA" id="ARBA00022927"/>
    </source>
</evidence>
<keyword evidence="6 12" id="KW-0812">Transmembrane</keyword>
<evidence type="ECO:0000256" key="4">
    <source>
        <dbReference type="ARBA" id="ARBA00018354"/>
    </source>
</evidence>
<dbReference type="AlphaFoldDB" id="A0A8H8DK98"/>
<dbReference type="GO" id="GO:0051082">
    <property type="term" value="F:unfolded protein binding"/>
    <property type="evidence" value="ECO:0007669"/>
    <property type="project" value="TreeGrafter"/>
</dbReference>
<evidence type="ECO:0000256" key="2">
    <source>
        <dbReference type="ARBA" id="ARBA00004586"/>
    </source>
</evidence>
<keyword evidence="10 12" id="KW-0472">Membrane</keyword>
<dbReference type="Pfam" id="PF12271">
    <property type="entry name" value="Chs7"/>
    <property type="match status" value="1"/>
</dbReference>
<feature type="transmembrane region" description="Helical" evidence="12">
    <location>
        <begin position="114"/>
        <end position="133"/>
    </location>
</feature>
<keyword evidence="11" id="KW-0961">Cell wall biogenesis/degradation</keyword>
<evidence type="ECO:0000256" key="11">
    <source>
        <dbReference type="ARBA" id="ARBA00023316"/>
    </source>
</evidence>
<comment type="subcellular location">
    <subcellularLocation>
        <location evidence="1">Endomembrane system</location>
        <topology evidence="1">Multi-pass membrane protein</topology>
    </subcellularLocation>
    <subcellularLocation>
        <location evidence="2">Endoplasmic reticulum membrane</location>
    </subcellularLocation>
</comment>
<keyword evidence="8" id="KW-0653">Protein transport</keyword>
<dbReference type="InterPro" id="IPR022057">
    <property type="entry name" value="Chs7"/>
</dbReference>
<feature type="transmembrane region" description="Helical" evidence="12">
    <location>
        <begin position="231"/>
        <end position="251"/>
    </location>
</feature>
<accession>A0A8H8DK98</accession>
<dbReference type="PANTHER" id="PTHR35329">
    <property type="entry name" value="CHITIN SYNTHASE EXPORT CHAPERONE"/>
    <property type="match status" value="1"/>
</dbReference>
<evidence type="ECO:0000256" key="12">
    <source>
        <dbReference type="SAM" id="Phobius"/>
    </source>
</evidence>
<dbReference type="GO" id="GO:0005789">
    <property type="term" value="C:endoplasmic reticulum membrane"/>
    <property type="evidence" value="ECO:0007669"/>
    <property type="project" value="UniProtKB-SubCell"/>
</dbReference>
<evidence type="ECO:0000256" key="5">
    <source>
        <dbReference type="ARBA" id="ARBA00022448"/>
    </source>
</evidence>
<organism evidence="13 14">
    <name type="scientific">Olpidium bornovanus</name>
    <dbReference type="NCBI Taxonomy" id="278681"/>
    <lineage>
        <taxon>Eukaryota</taxon>
        <taxon>Fungi</taxon>
        <taxon>Fungi incertae sedis</taxon>
        <taxon>Olpidiomycota</taxon>
        <taxon>Olpidiomycotina</taxon>
        <taxon>Olpidiomycetes</taxon>
        <taxon>Olpidiales</taxon>
        <taxon>Olpidiaceae</taxon>
        <taxon>Olpidium</taxon>
    </lineage>
</organism>
<dbReference type="GO" id="GO:0071555">
    <property type="term" value="P:cell wall organization"/>
    <property type="evidence" value="ECO:0007669"/>
    <property type="project" value="UniProtKB-KW"/>
</dbReference>
<evidence type="ECO:0000256" key="3">
    <source>
        <dbReference type="ARBA" id="ARBA00009274"/>
    </source>
</evidence>
<dbReference type="Proteomes" id="UP000673691">
    <property type="component" value="Unassembled WGS sequence"/>
</dbReference>
<dbReference type="OrthoDB" id="2189463at2759"/>
<evidence type="ECO:0000313" key="14">
    <source>
        <dbReference type="Proteomes" id="UP000673691"/>
    </source>
</evidence>
<keyword evidence="9 12" id="KW-1133">Transmembrane helix</keyword>
<feature type="transmembrane region" description="Helical" evidence="12">
    <location>
        <begin position="301"/>
        <end position="319"/>
    </location>
</feature>
<dbReference type="GO" id="GO:0015031">
    <property type="term" value="P:protein transport"/>
    <property type="evidence" value="ECO:0007669"/>
    <property type="project" value="UniProtKB-KW"/>
</dbReference>
<keyword evidence="5" id="KW-0813">Transport</keyword>
<evidence type="ECO:0000256" key="1">
    <source>
        <dbReference type="ARBA" id="ARBA00004127"/>
    </source>
</evidence>
<feature type="transmembrane region" description="Helical" evidence="12">
    <location>
        <begin position="257"/>
        <end position="281"/>
    </location>
</feature>
<comment type="caution">
    <text evidence="13">The sequence shown here is derived from an EMBL/GenBank/DDBJ whole genome shotgun (WGS) entry which is preliminary data.</text>
</comment>
<evidence type="ECO:0000256" key="7">
    <source>
        <dbReference type="ARBA" id="ARBA00022824"/>
    </source>
</evidence>
<gene>
    <name evidence="13" type="ORF">BJ554DRAFT_6316</name>
</gene>
<reference evidence="13 14" key="1">
    <citation type="journal article" name="Sci. Rep.">
        <title>Genome-scale phylogenetic analyses confirm Olpidium as the closest living zoosporic fungus to the non-flagellated, terrestrial fungi.</title>
        <authorList>
            <person name="Chang Y."/>
            <person name="Rochon D."/>
            <person name="Sekimoto S."/>
            <person name="Wang Y."/>
            <person name="Chovatia M."/>
            <person name="Sandor L."/>
            <person name="Salamov A."/>
            <person name="Grigoriev I.V."/>
            <person name="Stajich J.E."/>
            <person name="Spatafora J.W."/>
        </authorList>
    </citation>
    <scope>NUCLEOTIDE SEQUENCE [LARGE SCALE GENOMIC DNA]</scope>
    <source>
        <strain evidence="13">S191</strain>
    </source>
</reference>
<feature type="transmembrane region" description="Helical" evidence="12">
    <location>
        <begin position="145"/>
        <end position="166"/>
    </location>
</feature>
<sequence length="451" mass="48874">GGGGSPARRGPRTCRDTSAITPTHYAALPPTFPERAYPDHSSPLPPPLPRPAGARIRHVLFPVRELPIFLRAGSADGFARASRFPSEPGAFSAYAKRRANQGSRLLKRTWCAPVTLIFHVGALLMTVIMAANVNSKYTAVGRKEILMFFYLYIACTVLEFLLLSNLVPLVSDSYPVAICRPLSDCFQYFAAAHVGMISATCWCLLLNGFVGFQFAEDGTRRSIWSFRVSSAAVFAAGFFVAVATLQGWAGFSPASPIALWIVYFVFNGTALAAYLALQVILVINTLSDRWPLGALRRSGDCGLGVGAVFFFLALAFLFVTSPGICQLADRYVDGLALGTACNLLAVMMVYKPAKRTPPTPPNGIALQTPPSQNARRKFWDSITKEDLEFSVGGGNKNPWKITNPLLDDSDEETETGSYSPALDFFGSSEVSRSSVLLSPPLLCKAPEPILR</sequence>
<dbReference type="PANTHER" id="PTHR35329:SF2">
    <property type="entry name" value="CHITIN SYNTHASE EXPORT CHAPERONE"/>
    <property type="match status" value="1"/>
</dbReference>
<comment type="similarity">
    <text evidence="3">Belongs to the CHS7 family.</text>
</comment>
<protein>
    <recommendedName>
        <fullName evidence="4">Chitin synthase export chaperone</fullName>
    </recommendedName>
</protein>
<proteinExistence type="inferred from homology"/>
<dbReference type="GO" id="GO:0006457">
    <property type="term" value="P:protein folding"/>
    <property type="evidence" value="ECO:0007669"/>
    <property type="project" value="TreeGrafter"/>
</dbReference>
<evidence type="ECO:0000256" key="6">
    <source>
        <dbReference type="ARBA" id="ARBA00022692"/>
    </source>
</evidence>
<evidence type="ECO:0000256" key="10">
    <source>
        <dbReference type="ARBA" id="ARBA00023136"/>
    </source>
</evidence>
<dbReference type="EMBL" id="JAEFCI010003582">
    <property type="protein sequence ID" value="KAG5461481.1"/>
    <property type="molecule type" value="Genomic_DNA"/>
</dbReference>
<keyword evidence="7" id="KW-0256">Endoplasmic reticulum</keyword>
<name>A0A8H8DK98_9FUNG</name>
<keyword evidence="14" id="KW-1185">Reference proteome</keyword>